<feature type="region of interest" description="Disordered" evidence="2">
    <location>
        <begin position="140"/>
        <end position="160"/>
    </location>
</feature>
<evidence type="ECO:0000313" key="4">
    <source>
        <dbReference type="Proteomes" id="UP000014760"/>
    </source>
</evidence>
<organism evidence="3 4">
    <name type="scientific">Capitella teleta</name>
    <name type="common">Polychaete worm</name>
    <dbReference type="NCBI Taxonomy" id="283909"/>
    <lineage>
        <taxon>Eukaryota</taxon>
        <taxon>Metazoa</taxon>
        <taxon>Spiralia</taxon>
        <taxon>Lophotrochozoa</taxon>
        <taxon>Annelida</taxon>
        <taxon>Polychaeta</taxon>
        <taxon>Sedentaria</taxon>
        <taxon>Scolecida</taxon>
        <taxon>Capitellidae</taxon>
        <taxon>Capitella</taxon>
    </lineage>
</organism>
<feature type="coiled-coil region" evidence="1">
    <location>
        <begin position="183"/>
        <end position="224"/>
    </location>
</feature>
<evidence type="ECO:0000256" key="1">
    <source>
        <dbReference type="SAM" id="Coils"/>
    </source>
</evidence>
<sequence>MLNSANDSCDASLTVVNKWLCSKNFCEMESPVSLQVHESNYKKKKVLQDQENSIVQLSNASTTRSQKISETVLNILYTLRCLRSLAYLHSDHLNIDNIKNAKVCSCHFEPKAYNCSTNITQSGLLPCAVPTIVNCDNPSPQVYSAKRPPPKRRLDPEHPLAKRRRLELHVDEEDPFPGIVSREEELLAQVTSLESKLKDSRAEVKSLKKKIKRLRLKVERADSVKEPPSRWWLAGRNDSCTECKELCMSTEESSSHRLVEYNENCLIRVSAPVLFLCTM</sequence>
<proteinExistence type="predicted"/>
<evidence type="ECO:0000256" key="2">
    <source>
        <dbReference type="SAM" id="MobiDB-lite"/>
    </source>
</evidence>
<dbReference type="EMBL" id="AMQN01000227">
    <property type="status" value="NOT_ANNOTATED_CDS"/>
    <property type="molecule type" value="Genomic_DNA"/>
</dbReference>
<name>X2AML6_CAPTE</name>
<reference evidence="4" key="1">
    <citation type="submission" date="2012-12" db="EMBL/GenBank/DDBJ databases">
        <authorList>
            <person name="Hellsten U."/>
            <person name="Grimwood J."/>
            <person name="Chapman J.A."/>
            <person name="Shapiro H."/>
            <person name="Aerts A."/>
            <person name="Otillar R.P."/>
            <person name="Terry A.Y."/>
            <person name="Boore J.L."/>
            <person name="Simakov O."/>
            <person name="Marletaz F."/>
            <person name="Cho S.-J."/>
            <person name="Edsinger-Gonzales E."/>
            <person name="Havlak P."/>
            <person name="Kuo D.-H."/>
            <person name="Larsson T."/>
            <person name="Lv J."/>
            <person name="Arendt D."/>
            <person name="Savage R."/>
            <person name="Osoegawa K."/>
            <person name="de Jong P."/>
            <person name="Lindberg D.R."/>
            <person name="Seaver E.C."/>
            <person name="Weisblat D.A."/>
            <person name="Putnam N.H."/>
            <person name="Grigoriev I.V."/>
            <person name="Rokhsar D.S."/>
        </authorList>
    </citation>
    <scope>NUCLEOTIDE SEQUENCE</scope>
    <source>
        <strain evidence="4">I ESC-2004</strain>
    </source>
</reference>
<dbReference type="Proteomes" id="UP000014760">
    <property type="component" value="Unassembled WGS sequence"/>
</dbReference>
<evidence type="ECO:0008006" key="5">
    <source>
        <dbReference type="Google" id="ProtNLM"/>
    </source>
</evidence>
<reference evidence="4" key="2">
    <citation type="journal article" date="2013" name="Nature">
        <title>Insights into bilaterian evolution from three spiralian genomes.</title>
        <authorList>
            <person name="Simakov O."/>
            <person name="Marletaz F."/>
            <person name="Cho S.J."/>
            <person name="Edsinger-Gonzales E."/>
            <person name="Havlak P."/>
            <person name="Hellsten U."/>
            <person name="Kuo D.H."/>
            <person name="Larsson T."/>
            <person name="Lv J."/>
            <person name="Arendt D."/>
            <person name="Savage R."/>
            <person name="Osoegawa K."/>
            <person name="de Jong P."/>
            <person name="Grimwood J."/>
            <person name="Chapman J.A."/>
            <person name="Shapiro H."/>
            <person name="Aerts A."/>
            <person name="Otillar R.P."/>
            <person name="Terry A.Y."/>
            <person name="Boore J.L."/>
            <person name="Grigoriev I.V."/>
            <person name="Lindberg D.R."/>
            <person name="Seaver E.C."/>
            <person name="Weisblat D.A."/>
            <person name="Putnam N.H."/>
            <person name="Rokhsar D.S."/>
        </authorList>
    </citation>
    <scope>NUCLEOTIDE SEQUENCE</scope>
    <source>
        <strain evidence="4">I ESC-2004</strain>
    </source>
</reference>
<accession>X2AML6</accession>
<protein>
    <recommendedName>
        <fullName evidence="5">THAP-type domain-containing protein</fullName>
    </recommendedName>
</protein>
<keyword evidence="4" id="KW-1185">Reference proteome</keyword>
<dbReference type="AlphaFoldDB" id="X2AML6"/>
<evidence type="ECO:0000313" key="3">
    <source>
        <dbReference type="EnsemblMetazoa" id="CapteP217737"/>
    </source>
</evidence>
<reference evidence="3" key="3">
    <citation type="submission" date="2015-06" db="UniProtKB">
        <authorList>
            <consortium name="EnsemblMetazoa"/>
        </authorList>
    </citation>
    <scope>IDENTIFICATION</scope>
</reference>
<dbReference type="HOGENOM" id="CLU_998341_0_0_1"/>
<dbReference type="EnsemblMetazoa" id="CapteT217737">
    <property type="protein sequence ID" value="CapteP217737"/>
    <property type="gene ID" value="CapteG217737"/>
</dbReference>
<keyword evidence="1" id="KW-0175">Coiled coil</keyword>